<protein>
    <submittedName>
        <fullName evidence="2">Uncharacterized protein</fullName>
    </submittedName>
</protein>
<accession>A0AA40A3M5</accession>
<name>A0AA40A3M5_9PEZI</name>
<dbReference type="AlphaFoldDB" id="A0AA40A3M5"/>
<organism evidence="2 3">
    <name type="scientific">Lasiosphaeris hirsuta</name>
    <dbReference type="NCBI Taxonomy" id="260670"/>
    <lineage>
        <taxon>Eukaryota</taxon>
        <taxon>Fungi</taxon>
        <taxon>Dikarya</taxon>
        <taxon>Ascomycota</taxon>
        <taxon>Pezizomycotina</taxon>
        <taxon>Sordariomycetes</taxon>
        <taxon>Sordariomycetidae</taxon>
        <taxon>Sordariales</taxon>
        <taxon>Lasiosphaeriaceae</taxon>
        <taxon>Lasiosphaeris</taxon>
    </lineage>
</organism>
<dbReference type="Pfam" id="PF11578">
    <property type="entry name" value="DUF3237"/>
    <property type="match status" value="1"/>
</dbReference>
<evidence type="ECO:0000313" key="3">
    <source>
        <dbReference type="Proteomes" id="UP001172102"/>
    </source>
</evidence>
<evidence type="ECO:0000313" key="2">
    <source>
        <dbReference type="EMBL" id="KAK0708646.1"/>
    </source>
</evidence>
<dbReference type="Gene3D" id="2.40.160.20">
    <property type="match status" value="1"/>
</dbReference>
<gene>
    <name evidence="2" type="ORF">B0H67DRAFT_495573</name>
</gene>
<keyword evidence="1" id="KW-0732">Signal</keyword>
<dbReference type="Proteomes" id="UP001172102">
    <property type="component" value="Unassembled WGS sequence"/>
</dbReference>
<proteinExistence type="predicted"/>
<reference evidence="2" key="1">
    <citation type="submission" date="2023-06" db="EMBL/GenBank/DDBJ databases">
        <title>Genome-scale phylogeny and comparative genomics of the fungal order Sordariales.</title>
        <authorList>
            <consortium name="Lawrence Berkeley National Laboratory"/>
            <person name="Hensen N."/>
            <person name="Bonometti L."/>
            <person name="Westerberg I."/>
            <person name="Brannstrom I.O."/>
            <person name="Guillou S."/>
            <person name="Cros-Aarteil S."/>
            <person name="Calhoun S."/>
            <person name="Haridas S."/>
            <person name="Kuo A."/>
            <person name="Mondo S."/>
            <person name="Pangilinan J."/>
            <person name="Riley R."/>
            <person name="Labutti K."/>
            <person name="Andreopoulos B."/>
            <person name="Lipzen A."/>
            <person name="Chen C."/>
            <person name="Yanf M."/>
            <person name="Daum C."/>
            <person name="Ng V."/>
            <person name="Clum A."/>
            <person name="Steindorff A."/>
            <person name="Ohm R."/>
            <person name="Martin F."/>
            <person name="Silar P."/>
            <person name="Natvig D."/>
            <person name="Lalanne C."/>
            <person name="Gautier V."/>
            <person name="Ament-Velasquez S.L."/>
            <person name="Kruys A."/>
            <person name="Hutchinson M.I."/>
            <person name="Powell A.J."/>
            <person name="Barry K."/>
            <person name="Miller A.N."/>
            <person name="Grigoriev I.V."/>
            <person name="Debuchy R."/>
            <person name="Gladieux P."/>
            <person name="Thoren M.H."/>
            <person name="Johannesson H."/>
        </authorList>
    </citation>
    <scope>NUCLEOTIDE SEQUENCE</scope>
    <source>
        <strain evidence="2">SMH4607-1</strain>
    </source>
</reference>
<dbReference type="PANTHER" id="PTHR37315:SF1">
    <property type="entry name" value="UPF0311 PROTEIN BLR7842"/>
    <property type="match status" value="1"/>
</dbReference>
<comment type="caution">
    <text evidence="2">The sequence shown here is derived from an EMBL/GenBank/DDBJ whole genome shotgun (WGS) entry which is preliminary data.</text>
</comment>
<feature type="signal peptide" evidence="1">
    <location>
        <begin position="1"/>
        <end position="18"/>
    </location>
</feature>
<dbReference type="InterPro" id="IPR020915">
    <property type="entry name" value="UPF0311"/>
</dbReference>
<feature type="chain" id="PRO_5041322590" evidence="1">
    <location>
        <begin position="19"/>
        <end position="173"/>
    </location>
</feature>
<dbReference type="EMBL" id="JAUKUA010000006">
    <property type="protein sequence ID" value="KAK0708646.1"/>
    <property type="molecule type" value="Genomic_DNA"/>
</dbReference>
<evidence type="ECO:0000256" key="1">
    <source>
        <dbReference type="SAM" id="SignalP"/>
    </source>
</evidence>
<dbReference type="PANTHER" id="PTHR37315">
    <property type="entry name" value="UPF0311 PROTEIN BLR7842"/>
    <property type="match status" value="1"/>
</dbReference>
<keyword evidence="3" id="KW-1185">Reference proteome</keyword>
<sequence length="173" mass="18177">MKLTIASAILTLVGLATATTATSPPIYPKTPSLTYLYTVNITGGDPVVVGPGPRGLRIIAPILHGTFSGPRFGTGKVLPIGADWELIDANNEPNGTLTVDVRQTFQLDDGAVIQVFESGSTQTDGTAHVRLTYETGSAKHYWVNSIVAVGIIHVLTDPPGSLTINAWQLTAPS</sequence>